<name>A0A383V3K0_BLUHO</name>
<feature type="signal peptide" evidence="1">
    <location>
        <begin position="1"/>
        <end position="21"/>
    </location>
</feature>
<evidence type="ECO:0000313" key="2">
    <source>
        <dbReference type="EMBL" id="SZF06210.1"/>
    </source>
</evidence>
<reference evidence="2 3" key="1">
    <citation type="submission" date="2017-11" db="EMBL/GenBank/DDBJ databases">
        <authorList>
            <person name="Kracher B."/>
        </authorList>
    </citation>
    <scope>NUCLEOTIDE SEQUENCE [LARGE SCALE GENOMIC DNA]</scope>
    <source>
        <strain evidence="2 3">RACE1</strain>
    </source>
</reference>
<dbReference type="EMBL" id="UNSH01000090">
    <property type="protein sequence ID" value="SZF06210.1"/>
    <property type="molecule type" value="Genomic_DNA"/>
</dbReference>
<keyword evidence="1" id="KW-0732">Signal</keyword>
<dbReference type="AlphaFoldDB" id="A0A383V3K0"/>
<protein>
    <submittedName>
        <fullName evidence="2">Uncharacterized protein</fullName>
    </submittedName>
</protein>
<organism evidence="2 3">
    <name type="scientific">Blumeria hordei</name>
    <name type="common">Barley powdery mildew</name>
    <name type="synonym">Blumeria graminis f. sp. hordei</name>
    <dbReference type="NCBI Taxonomy" id="2867405"/>
    <lineage>
        <taxon>Eukaryota</taxon>
        <taxon>Fungi</taxon>
        <taxon>Dikarya</taxon>
        <taxon>Ascomycota</taxon>
        <taxon>Pezizomycotina</taxon>
        <taxon>Leotiomycetes</taxon>
        <taxon>Erysiphales</taxon>
        <taxon>Erysiphaceae</taxon>
        <taxon>Blumeria</taxon>
    </lineage>
</organism>
<evidence type="ECO:0000256" key="1">
    <source>
        <dbReference type="SAM" id="SignalP"/>
    </source>
</evidence>
<dbReference type="Proteomes" id="UP000275772">
    <property type="component" value="Unassembled WGS sequence"/>
</dbReference>
<dbReference type="VEuPathDB" id="FungiDB:BLGHR1_17013"/>
<sequence>MKSSALVFFAALMSYLMPVLGAFYYNCEEALILKTAVAQRVGAKHQQLVAQGLRPDQFQAGSTFGQVTYDMISAVEPSMNQSFRKHAPVVEVNRECGLTCAENGAEKVSYHHK</sequence>
<proteinExistence type="predicted"/>
<gene>
    <name evidence="2" type="ORF">BLGHR1_17013</name>
</gene>
<accession>A0A383V3K0</accession>
<feature type="chain" id="PRO_5016846831" evidence="1">
    <location>
        <begin position="22"/>
        <end position="113"/>
    </location>
</feature>
<evidence type="ECO:0000313" key="3">
    <source>
        <dbReference type="Proteomes" id="UP000275772"/>
    </source>
</evidence>